<dbReference type="PROSITE" id="PS51202">
    <property type="entry name" value="RCK_C"/>
    <property type="match status" value="1"/>
</dbReference>
<evidence type="ECO:0000256" key="1">
    <source>
        <dbReference type="SAM" id="Phobius"/>
    </source>
</evidence>
<reference evidence="3 4" key="1">
    <citation type="submission" date="2016-10" db="EMBL/GenBank/DDBJ databases">
        <authorList>
            <person name="de Groot N.N."/>
        </authorList>
    </citation>
    <scope>NUCLEOTIDE SEQUENCE [LARGE SCALE GENOMIC DNA]</scope>
    <source>
        <strain evidence="3 4">DSM 2895</strain>
    </source>
</reference>
<accession>A0A1G8U5T1</accession>
<keyword evidence="1" id="KW-0812">Transmembrane</keyword>
<evidence type="ECO:0000259" key="2">
    <source>
        <dbReference type="PROSITE" id="PS51202"/>
    </source>
</evidence>
<dbReference type="Proteomes" id="UP000182836">
    <property type="component" value="Unassembled WGS sequence"/>
</dbReference>
<dbReference type="SUPFAM" id="SSF116726">
    <property type="entry name" value="TrkA C-terminal domain-like"/>
    <property type="match status" value="1"/>
</dbReference>
<dbReference type="GO" id="GO:0008324">
    <property type="term" value="F:monoatomic cation transmembrane transporter activity"/>
    <property type="evidence" value="ECO:0007669"/>
    <property type="project" value="InterPro"/>
</dbReference>
<evidence type="ECO:0000313" key="3">
    <source>
        <dbReference type="EMBL" id="SDJ49093.1"/>
    </source>
</evidence>
<dbReference type="Pfam" id="PF02080">
    <property type="entry name" value="TrkA_C"/>
    <property type="match status" value="1"/>
</dbReference>
<feature type="transmembrane region" description="Helical" evidence="1">
    <location>
        <begin position="6"/>
        <end position="26"/>
    </location>
</feature>
<feature type="transmembrane region" description="Helical" evidence="1">
    <location>
        <begin position="63"/>
        <end position="87"/>
    </location>
</feature>
<dbReference type="InterPro" id="IPR036721">
    <property type="entry name" value="RCK_C_sf"/>
</dbReference>
<name>A0A1G8U5T1_ANEMI</name>
<protein>
    <submittedName>
        <fullName evidence="3">TrkA-C domain-containing protein</fullName>
    </submittedName>
</protein>
<gene>
    <name evidence="3" type="ORF">SAMN04487909_1199</name>
</gene>
<dbReference type="InterPro" id="IPR006037">
    <property type="entry name" value="RCK_C"/>
</dbReference>
<dbReference type="Gene3D" id="3.30.70.1450">
    <property type="entry name" value="Regulator of K+ conductance, C-terminal domain"/>
    <property type="match status" value="1"/>
</dbReference>
<keyword evidence="1" id="KW-1133">Transmembrane helix</keyword>
<organism evidence="3 4">
    <name type="scientific">Aneurinibacillus migulanus</name>
    <name type="common">Bacillus migulanus</name>
    <dbReference type="NCBI Taxonomy" id="47500"/>
    <lineage>
        <taxon>Bacteria</taxon>
        <taxon>Bacillati</taxon>
        <taxon>Bacillota</taxon>
        <taxon>Bacilli</taxon>
        <taxon>Bacillales</taxon>
        <taxon>Paenibacillaceae</taxon>
        <taxon>Aneurinibacillus group</taxon>
        <taxon>Aneurinibacillus</taxon>
    </lineage>
</organism>
<dbReference type="EMBL" id="FNED01000019">
    <property type="protein sequence ID" value="SDJ49093.1"/>
    <property type="molecule type" value="Genomic_DNA"/>
</dbReference>
<keyword evidence="1" id="KW-0472">Membrane</keyword>
<evidence type="ECO:0000313" key="4">
    <source>
        <dbReference type="Proteomes" id="UP000182836"/>
    </source>
</evidence>
<proteinExistence type="predicted"/>
<feature type="transmembrane region" description="Helical" evidence="1">
    <location>
        <begin position="93"/>
        <end position="111"/>
    </location>
</feature>
<sequence length="225" mass="25444">MNFVFFILYIILILLIIEISTMLLQATGLRREIARFQAISLLTGTGYTTTESELIIIHPFRRLIASFLIIFGTISFAVILSFVISFFVSSTMYLSSLGLGLGVLIFILFLLRIPAVHRLLVKAVSHRFERYHGRNSFSEGIFHQGGNYVMRQFHVTEAHIGIVNIPLKELNLAQQDVKIMSIRRNGHIIKYPTGSTTMQLGDIVMVYGDAENVRRFFILSGGNTN</sequence>
<dbReference type="OrthoDB" id="369355at2"/>
<feature type="domain" description="RCK C-terminal" evidence="2">
    <location>
        <begin position="138"/>
        <end position="222"/>
    </location>
</feature>
<dbReference type="AlphaFoldDB" id="A0A1G8U5T1"/>
<dbReference type="RefSeq" id="WP_052812123.1">
    <property type="nucleotide sequence ID" value="NZ_BJOA01000111.1"/>
</dbReference>
<dbReference type="GeneID" id="42306470"/>
<dbReference type="GO" id="GO:0006813">
    <property type="term" value="P:potassium ion transport"/>
    <property type="evidence" value="ECO:0007669"/>
    <property type="project" value="InterPro"/>
</dbReference>